<name>A0A330M712_9GAMM</name>
<proteinExistence type="predicted"/>
<organism evidence="1 2">
    <name type="scientific">Shewanella benthica</name>
    <dbReference type="NCBI Taxonomy" id="43661"/>
    <lineage>
        <taxon>Bacteria</taxon>
        <taxon>Pseudomonadati</taxon>
        <taxon>Pseudomonadota</taxon>
        <taxon>Gammaproteobacteria</taxon>
        <taxon>Alteromonadales</taxon>
        <taxon>Shewanellaceae</taxon>
        <taxon>Shewanella</taxon>
    </lineage>
</organism>
<dbReference type="EMBL" id="LS483452">
    <property type="protein sequence ID" value="SQH78101.1"/>
    <property type="molecule type" value="Genomic_DNA"/>
</dbReference>
<dbReference type="Proteomes" id="UP000250123">
    <property type="component" value="Chromosome SHEWBE"/>
</dbReference>
<evidence type="ECO:0000313" key="2">
    <source>
        <dbReference type="Proteomes" id="UP000250123"/>
    </source>
</evidence>
<protein>
    <submittedName>
        <fullName evidence="1">Uncharacterized protein</fullName>
    </submittedName>
</protein>
<sequence>MSLCLFWLFLCPLIKIELSIALNDIKNIESLVNLINIGNDEQSANTGVVS</sequence>
<accession>A0A330M712</accession>
<reference evidence="2" key="1">
    <citation type="submission" date="2018-06" db="EMBL/GenBank/DDBJ databases">
        <authorList>
            <person name="Cea G.-C."/>
            <person name="William W."/>
        </authorList>
    </citation>
    <scope>NUCLEOTIDE SEQUENCE [LARGE SCALE GENOMIC DNA]</scope>
    <source>
        <strain evidence="2">DB21MT-2</strain>
    </source>
</reference>
<dbReference type="AlphaFoldDB" id="A0A330M712"/>
<dbReference type="KEGG" id="sbk:SHEWBE_4141"/>
<gene>
    <name evidence="1" type="ORF">SHEWBE_4141</name>
</gene>
<evidence type="ECO:0000313" key="1">
    <source>
        <dbReference type="EMBL" id="SQH78101.1"/>
    </source>
</evidence>